<dbReference type="Pfam" id="PF04020">
    <property type="entry name" value="Phage_holin_4_2"/>
    <property type="match status" value="1"/>
</dbReference>
<dbReference type="PANTHER" id="PTHR37309:SF1">
    <property type="entry name" value="SLR0284 PROTEIN"/>
    <property type="match status" value="1"/>
</dbReference>
<sequence>MALAFWVATQLVPGISVRDSAWSYLWVALLFGAINVTIGSLVKFLTLPAVVLTLGLFLVVVNAAMLALTARVSDVLEVEDFWSAILAAVIISLMNWFTSKIFKRVTS</sequence>
<dbReference type="AlphaFoldDB" id="A0A6J6DWC2"/>
<gene>
    <name evidence="2" type="ORF">UFOPK1650_00570</name>
</gene>
<dbReference type="PANTHER" id="PTHR37309">
    <property type="entry name" value="SLR0284 PROTEIN"/>
    <property type="match status" value="1"/>
</dbReference>
<evidence type="ECO:0000313" key="2">
    <source>
        <dbReference type="EMBL" id="CAB4568327.1"/>
    </source>
</evidence>
<name>A0A6J6DWC2_9ZZZZ</name>
<feature type="transmembrane region" description="Helical" evidence="1">
    <location>
        <begin position="24"/>
        <end position="42"/>
    </location>
</feature>
<organism evidence="2">
    <name type="scientific">freshwater metagenome</name>
    <dbReference type="NCBI Taxonomy" id="449393"/>
    <lineage>
        <taxon>unclassified sequences</taxon>
        <taxon>metagenomes</taxon>
        <taxon>ecological metagenomes</taxon>
    </lineage>
</organism>
<accession>A0A6J6DWC2</accession>
<protein>
    <submittedName>
        <fullName evidence="2">Unannotated protein</fullName>
    </submittedName>
</protein>
<dbReference type="EMBL" id="CAEZTJ010000068">
    <property type="protein sequence ID" value="CAB4568327.1"/>
    <property type="molecule type" value="Genomic_DNA"/>
</dbReference>
<dbReference type="InterPro" id="IPR007165">
    <property type="entry name" value="Phage_holin_4_2"/>
</dbReference>
<keyword evidence="1" id="KW-0812">Transmembrane</keyword>
<keyword evidence="1" id="KW-1133">Transmembrane helix</keyword>
<reference evidence="2" key="1">
    <citation type="submission" date="2020-05" db="EMBL/GenBank/DDBJ databases">
        <authorList>
            <person name="Chiriac C."/>
            <person name="Salcher M."/>
            <person name="Ghai R."/>
            <person name="Kavagutti S V."/>
        </authorList>
    </citation>
    <scope>NUCLEOTIDE SEQUENCE</scope>
</reference>
<keyword evidence="1" id="KW-0472">Membrane</keyword>
<proteinExistence type="predicted"/>
<feature type="transmembrane region" description="Helical" evidence="1">
    <location>
        <begin position="81"/>
        <end position="98"/>
    </location>
</feature>
<feature type="transmembrane region" description="Helical" evidence="1">
    <location>
        <begin position="49"/>
        <end position="69"/>
    </location>
</feature>
<evidence type="ECO:0000256" key="1">
    <source>
        <dbReference type="SAM" id="Phobius"/>
    </source>
</evidence>